<evidence type="ECO:0000313" key="2">
    <source>
        <dbReference type="EMBL" id="KAK1743344.1"/>
    </source>
</evidence>
<organism evidence="2 3">
    <name type="scientific">Skeletonema marinoi</name>
    <dbReference type="NCBI Taxonomy" id="267567"/>
    <lineage>
        <taxon>Eukaryota</taxon>
        <taxon>Sar</taxon>
        <taxon>Stramenopiles</taxon>
        <taxon>Ochrophyta</taxon>
        <taxon>Bacillariophyta</taxon>
        <taxon>Coscinodiscophyceae</taxon>
        <taxon>Thalassiosirophycidae</taxon>
        <taxon>Thalassiosirales</taxon>
        <taxon>Skeletonemataceae</taxon>
        <taxon>Skeletonema</taxon>
        <taxon>Skeletonema marinoi-dohrnii complex</taxon>
    </lineage>
</organism>
<feature type="transmembrane region" description="Helical" evidence="1">
    <location>
        <begin position="20"/>
        <end position="39"/>
    </location>
</feature>
<dbReference type="AlphaFoldDB" id="A0AAD8YD20"/>
<accession>A0AAD8YD20</accession>
<evidence type="ECO:0000313" key="3">
    <source>
        <dbReference type="Proteomes" id="UP001224775"/>
    </source>
</evidence>
<keyword evidence="1" id="KW-0472">Membrane</keyword>
<dbReference type="Proteomes" id="UP001224775">
    <property type="component" value="Unassembled WGS sequence"/>
</dbReference>
<keyword evidence="3" id="KW-1185">Reference proteome</keyword>
<gene>
    <name evidence="2" type="ORF">QTG54_005965</name>
</gene>
<reference evidence="2" key="1">
    <citation type="submission" date="2023-06" db="EMBL/GenBank/DDBJ databases">
        <title>Survivors Of The Sea: Transcriptome response of Skeletonema marinoi to long-term dormancy.</title>
        <authorList>
            <person name="Pinder M.I.M."/>
            <person name="Kourtchenko O."/>
            <person name="Robertson E.K."/>
            <person name="Larsson T."/>
            <person name="Maumus F."/>
            <person name="Osuna-Cruz C.M."/>
            <person name="Vancaester E."/>
            <person name="Stenow R."/>
            <person name="Vandepoele K."/>
            <person name="Ploug H."/>
            <person name="Bruchert V."/>
            <person name="Godhe A."/>
            <person name="Topel M."/>
        </authorList>
    </citation>
    <scope>NUCLEOTIDE SEQUENCE</scope>
    <source>
        <strain evidence="2">R05AC</strain>
    </source>
</reference>
<evidence type="ECO:0000256" key="1">
    <source>
        <dbReference type="SAM" id="Phobius"/>
    </source>
</evidence>
<keyword evidence="1" id="KW-0812">Transmembrane</keyword>
<name>A0AAD8YD20_9STRA</name>
<dbReference type="EMBL" id="JATAAI010000009">
    <property type="protein sequence ID" value="KAK1743344.1"/>
    <property type="molecule type" value="Genomic_DNA"/>
</dbReference>
<sequence length="614" mass="68278">MMHDTPSSSRKKALRSSIHLFLMSMLAFIIGFLMSYDAATMQDNTWDIDDVDGSITTLDTVINSAAAAFEDDDAPATTLELLGRIALRQRQLNNEIIREYGVFGKDIFNKINVEKIIQLSPLSQTKLLRKIMIKIVLSRIKNQGNEGAEGSSSAPVFQWVTVGDSSAAGYGNAYSQSYTSILQTTVSSIFQSAGIEFVASNRAGDTFSGMEVAFCTKEMFGADVDVLSWDFMPLDTNHFDPLSNSQGMDPLLFGERVGMTYYPQLPFLYFLGKATGVEMQQQLGALENRGVGFAMMTDALREVVLSVPNGNDNDGGGNLPPVASNFHCNGAIEGVEACDDLTQMYQCYSNEGGECKKVKYDVAKECVDPRYQTPWNDGFKMHRLKGRLLGFHMIEMLRLAALELDLLELKQPHLRDSPLETLDILRNEEEVEGFLFSKTTATTSTNESSWDLLKLKKSTCLNAMSILQNSDQRDEVLPIQLHPPQSSICEEFVPFQTAFFRTSYREQRIRLLEPVSEFNEGREVMYGVCLHASICDAGQCEVDPVPIEDTIITVDTVQMSVHGKHIISELTRIGGCYFLGNEEGLIWKEEADGESGITIRTSNTLFVSSFFALH</sequence>
<keyword evidence="1" id="KW-1133">Transmembrane helix</keyword>
<comment type="caution">
    <text evidence="2">The sequence shown here is derived from an EMBL/GenBank/DDBJ whole genome shotgun (WGS) entry which is preliminary data.</text>
</comment>
<protein>
    <submittedName>
        <fullName evidence="2">Uncharacterized protein</fullName>
    </submittedName>
</protein>
<proteinExistence type="predicted"/>